<dbReference type="Proteomes" id="UP000000787">
    <property type="component" value="Chromosome"/>
</dbReference>
<organism evidence="2 3">
    <name type="scientific">Herpetosiphon aurantiacus (strain ATCC 23779 / DSM 785 / 114-95)</name>
    <dbReference type="NCBI Taxonomy" id="316274"/>
    <lineage>
        <taxon>Bacteria</taxon>
        <taxon>Bacillati</taxon>
        <taxon>Chloroflexota</taxon>
        <taxon>Chloroflexia</taxon>
        <taxon>Herpetosiphonales</taxon>
        <taxon>Herpetosiphonaceae</taxon>
        <taxon>Herpetosiphon</taxon>
    </lineage>
</organism>
<dbReference type="STRING" id="316274.Haur_3553"/>
<evidence type="ECO:0000313" key="2">
    <source>
        <dbReference type="EMBL" id="ABX06189.1"/>
    </source>
</evidence>
<dbReference type="EMBL" id="CP000875">
    <property type="protein sequence ID" value="ABX06189.1"/>
    <property type="molecule type" value="Genomic_DNA"/>
</dbReference>
<protein>
    <submittedName>
        <fullName evidence="2">Uncharacterized protein</fullName>
    </submittedName>
</protein>
<reference evidence="2 3" key="1">
    <citation type="journal article" date="2011" name="Stand. Genomic Sci.">
        <title>Complete genome sequence of the filamentous gliding predatory bacterium Herpetosiphon aurantiacus type strain (114-95(T)).</title>
        <authorList>
            <person name="Kiss H."/>
            <person name="Nett M."/>
            <person name="Domin N."/>
            <person name="Martin K."/>
            <person name="Maresca J.A."/>
            <person name="Copeland A."/>
            <person name="Lapidus A."/>
            <person name="Lucas S."/>
            <person name="Berry K.W."/>
            <person name="Glavina Del Rio T."/>
            <person name="Dalin E."/>
            <person name="Tice H."/>
            <person name="Pitluck S."/>
            <person name="Richardson P."/>
            <person name="Bruce D."/>
            <person name="Goodwin L."/>
            <person name="Han C."/>
            <person name="Detter J.C."/>
            <person name="Schmutz J."/>
            <person name="Brettin T."/>
            <person name="Land M."/>
            <person name="Hauser L."/>
            <person name="Kyrpides N.C."/>
            <person name="Ivanova N."/>
            <person name="Goker M."/>
            <person name="Woyke T."/>
            <person name="Klenk H.P."/>
            <person name="Bryant D.A."/>
        </authorList>
    </citation>
    <scope>NUCLEOTIDE SEQUENCE [LARGE SCALE GENOMIC DNA]</scope>
    <source>
        <strain evidence="3">ATCC 23779 / DSM 785 / 114-95</strain>
    </source>
</reference>
<dbReference type="KEGG" id="hau:Haur_3553"/>
<evidence type="ECO:0000256" key="1">
    <source>
        <dbReference type="SAM" id="Phobius"/>
    </source>
</evidence>
<dbReference type="InParanoid" id="A9B552"/>
<dbReference type="BioCyc" id="HAUR316274:GHYA-3590-MONOMER"/>
<feature type="transmembrane region" description="Helical" evidence="1">
    <location>
        <begin position="32"/>
        <end position="51"/>
    </location>
</feature>
<feature type="transmembrane region" description="Helical" evidence="1">
    <location>
        <begin position="7"/>
        <end position="26"/>
    </location>
</feature>
<keyword evidence="1" id="KW-0472">Membrane</keyword>
<proteinExistence type="predicted"/>
<keyword evidence="3" id="KW-1185">Reference proteome</keyword>
<dbReference type="AlphaFoldDB" id="A9B552"/>
<accession>A9B552</accession>
<keyword evidence="1" id="KW-0812">Transmembrane</keyword>
<name>A9B552_HERA2</name>
<sequence>MTVYKSAATKYAVPFVVILVVATVILVSKNEFFDAAISFGLSTIPIGFTWLSHKWRFITADDYMHIDSLVLGKKINWNEVIAAEDMTYDNGMYLLRVINKDQMFEIPVTMLKGKDIVTIVNYVNQKNKQYEIPFNHGIPYFKSMYYQYKPNILSNIGYFAPALHDKTKVWNMVYGLSLC</sequence>
<dbReference type="HOGENOM" id="CLU_1501531_0_0_0"/>
<evidence type="ECO:0000313" key="3">
    <source>
        <dbReference type="Proteomes" id="UP000000787"/>
    </source>
</evidence>
<gene>
    <name evidence="2" type="ordered locus">Haur_3553</name>
</gene>
<keyword evidence="1" id="KW-1133">Transmembrane helix</keyword>